<dbReference type="GO" id="GO:0005886">
    <property type="term" value="C:plasma membrane"/>
    <property type="evidence" value="ECO:0007669"/>
    <property type="project" value="TreeGrafter"/>
</dbReference>
<dbReference type="Gene3D" id="1.10.1380.10">
    <property type="entry name" value="Neutral endopeptidase , domain2"/>
    <property type="match status" value="1"/>
</dbReference>
<reference evidence="3" key="1">
    <citation type="submission" date="2019-06" db="EMBL/GenBank/DDBJ databases">
        <title>Genomics analysis of Aphanomyces spp. identifies a new class of oomycete effector associated with host adaptation.</title>
        <authorList>
            <person name="Gaulin E."/>
        </authorList>
    </citation>
    <scope>NUCLEOTIDE SEQUENCE</scope>
    <source>
        <strain evidence="3">CBS 578.67</strain>
    </source>
</reference>
<feature type="domain" description="Peptidase M13 N-terminal" evidence="2">
    <location>
        <begin position="96"/>
        <end position="428"/>
    </location>
</feature>
<dbReference type="OrthoDB" id="6475849at2759"/>
<organism evidence="3">
    <name type="scientific">Aphanomyces stellatus</name>
    <dbReference type="NCBI Taxonomy" id="120398"/>
    <lineage>
        <taxon>Eukaryota</taxon>
        <taxon>Sar</taxon>
        <taxon>Stramenopiles</taxon>
        <taxon>Oomycota</taxon>
        <taxon>Saprolegniomycetes</taxon>
        <taxon>Saprolegniales</taxon>
        <taxon>Verrucalvaceae</taxon>
        <taxon>Aphanomyces</taxon>
    </lineage>
</organism>
<gene>
    <name evidence="3" type="ORF">As57867_017041</name>
</gene>
<dbReference type="Gene3D" id="3.40.390.10">
    <property type="entry name" value="Collagenase (Catalytic Domain)"/>
    <property type="match status" value="1"/>
</dbReference>
<evidence type="ECO:0000259" key="2">
    <source>
        <dbReference type="Pfam" id="PF05649"/>
    </source>
</evidence>
<dbReference type="PANTHER" id="PTHR11733:SF167">
    <property type="entry name" value="FI17812P1-RELATED"/>
    <property type="match status" value="1"/>
</dbReference>
<feature type="region of interest" description="Disordered" evidence="1">
    <location>
        <begin position="49"/>
        <end position="72"/>
    </location>
</feature>
<sequence>MSSEGSSLLHTQTPQVNERPAWVRCAGPSAILVLAGCVIYSVTGPASGQTTTPGAMGGDPTSPNTTSASNTSVSFPSKYDAFYEGMLANMDLTVNPCDDFYQYACGGWLKTATLSDTESFKDTSFYIVDQTNNKVIADIMASHPDVIDPFYQSCLAEGDVNVDAVADVSIELNQIADVKSLDALLKYAGSLFVTTNTPSFLDVEVSVDPKNSSANVLTLSQGGLTFPSPEYYATPGKYLPLLQDYVASLSHIEAFRGVNASTLLALETQFATISLADSVFDDPWATYHKSNLSQVWATYSSVANYLHGIQPTLFNQSNLPVLVLTPDFFAAQEAILQATDLRVLKAYLSFHLVHARTSVLGDSFRLATHKFEAVLQGLPAVESRETFCLDQVKSLLGEYLGQLYMDKAFDHSAKTQARQLIGQIEAAMV</sequence>
<feature type="compositionally biased region" description="Low complexity" evidence="1">
    <location>
        <begin position="60"/>
        <end position="72"/>
    </location>
</feature>
<evidence type="ECO:0000256" key="1">
    <source>
        <dbReference type="SAM" id="MobiDB-lite"/>
    </source>
</evidence>
<dbReference type="EMBL" id="VJMH01006030">
    <property type="protein sequence ID" value="KAF0691730.1"/>
    <property type="molecule type" value="Genomic_DNA"/>
</dbReference>
<dbReference type="Pfam" id="PF05649">
    <property type="entry name" value="Peptidase_M13_N"/>
    <property type="match status" value="1"/>
</dbReference>
<protein>
    <recommendedName>
        <fullName evidence="2">Peptidase M13 N-terminal domain-containing protein</fullName>
    </recommendedName>
</protein>
<proteinExistence type="predicted"/>
<dbReference type="SUPFAM" id="SSF55486">
    <property type="entry name" value="Metalloproteases ('zincins'), catalytic domain"/>
    <property type="match status" value="1"/>
</dbReference>
<dbReference type="InterPro" id="IPR042089">
    <property type="entry name" value="Peptidase_M13_dom_2"/>
</dbReference>
<dbReference type="GO" id="GO:0004222">
    <property type="term" value="F:metalloendopeptidase activity"/>
    <property type="evidence" value="ECO:0007669"/>
    <property type="project" value="InterPro"/>
</dbReference>
<dbReference type="InterPro" id="IPR008753">
    <property type="entry name" value="Peptidase_M13_N"/>
</dbReference>
<dbReference type="PANTHER" id="PTHR11733">
    <property type="entry name" value="ZINC METALLOPROTEASE FAMILY M13 NEPRILYSIN-RELATED"/>
    <property type="match status" value="1"/>
</dbReference>
<dbReference type="AlphaFoldDB" id="A0A6A4Y8Y5"/>
<dbReference type="PROSITE" id="PS51885">
    <property type="entry name" value="NEPRILYSIN"/>
    <property type="match status" value="1"/>
</dbReference>
<feature type="non-terminal residue" evidence="3">
    <location>
        <position position="429"/>
    </location>
</feature>
<name>A0A6A4Y8Y5_9STRA</name>
<evidence type="ECO:0000313" key="3">
    <source>
        <dbReference type="EMBL" id="KAF0691730.1"/>
    </source>
</evidence>
<accession>A0A6A4Y8Y5</accession>
<dbReference type="InterPro" id="IPR000718">
    <property type="entry name" value="Peptidase_M13"/>
</dbReference>
<dbReference type="GO" id="GO:0016485">
    <property type="term" value="P:protein processing"/>
    <property type="evidence" value="ECO:0007669"/>
    <property type="project" value="TreeGrafter"/>
</dbReference>
<comment type="caution">
    <text evidence="3">The sequence shown here is derived from an EMBL/GenBank/DDBJ whole genome shotgun (WGS) entry which is preliminary data.</text>
</comment>
<dbReference type="InterPro" id="IPR024079">
    <property type="entry name" value="MetalloPept_cat_dom_sf"/>
</dbReference>